<dbReference type="InterPro" id="IPR005913">
    <property type="entry name" value="dTDP_dehydrorham_reduct"/>
</dbReference>
<organism evidence="4 5">
    <name type="scientific">Frondihabitans cladoniiphilus</name>
    <dbReference type="NCBI Taxonomy" id="715785"/>
    <lineage>
        <taxon>Bacteria</taxon>
        <taxon>Bacillati</taxon>
        <taxon>Actinomycetota</taxon>
        <taxon>Actinomycetes</taxon>
        <taxon>Micrococcales</taxon>
        <taxon>Microbacteriaceae</taxon>
        <taxon>Frondihabitans</taxon>
    </lineage>
</organism>
<dbReference type="Proteomes" id="UP001501295">
    <property type="component" value="Unassembled WGS sequence"/>
</dbReference>
<dbReference type="Pfam" id="PF04321">
    <property type="entry name" value="RmlD_sub_bind"/>
    <property type="match status" value="1"/>
</dbReference>
<dbReference type="InterPro" id="IPR029903">
    <property type="entry name" value="RmlD-like-bd"/>
</dbReference>
<dbReference type="PANTHER" id="PTHR10491:SF4">
    <property type="entry name" value="METHIONINE ADENOSYLTRANSFERASE 2 SUBUNIT BETA"/>
    <property type="match status" value="1"/>
</dbReference>
<evidence type="ECO:0000313" key="4">
    <source>
        <dbReference type="EMBL" id="GAA4686859.1"/>
    </source>
</evidence>
<proteinExistence type="inferred from homology"/>
<evidence type="ECO:0000256" key="1">
    <source>
        <dbReference type="ARBA" id="ARBA00010944"/>
    </source>
</evidence>
<dbReference type="PANTHER" id="PTHR10491">
    <property type="entry name" value="DTDP-4-DEHYDRORHAMNOSE REDUCTASE"/>
    <property type="match status" value="1"/>
</dbReference>
<dbReference type="EC" id="1.1.1.133" evidence="2"/>
<dbReference type="SUPFAM" id="SSF51735">
    <property type="entry name" value="NAD(P)-binding Rossmann-fold domains"/>
    <property type="match status" value="1"/>
</dbReference>
<keyword evidence="2" id="KW-0560">Oxidoreductase</keyword>
<keyword evidence="5" id="KW-1185">Reference proteome</keyword>
<sequence>MSQHSRYLITGARGMLGADLVEALFGRDVTVASRAELDVTDRDAVFAAVEGHDVVINAAAYTAVDAAEEHEGDALAVNGTAVGLLAEASREARASLVTLSTDYVFDGQATSPYTEDAPLDPINAYGRSKAEGERRALALHPDGTYVVRTAWLYGQHGASFPATMLKLAETHDTVSVVDDQLGQPTWTLDLARQIVALLDAGAPAGVYHGTNSGRATWFDLARAVFAAQGLDPERVRPTDSRAFVRPAARPSFSVLGQDAWQRAGLAPMRPWQEALSEAAAEGVFGSAAGDATGSVFG</sequence>
<dbReference type="EMBL" id="BAABLM010000012">
    <property type="protein sequence ID" value="GAA4686859.1"/>
    <property type="molecule type" value="Genomic_DNA"/>
</dbReference>
<evidence type="ECO:0000313" key="5">
    <source>
        <dbReference type="Proteomes" id="UP001501295"/>
    </source>
</evidence>
<comment type="pathway">
    <text evidence="2">Carbohydrate biosynthesis; dTDP-L-rhamnose biosynthesis.</text>
</comment>
<dbReference type="InterPro" id="IPR036291">
    <property type="entry name" value="NAD(P)-bd_dom_sf"/>
</dbReference>
<feature type="domain" description="RmlD-like substrate binding" evidence="3">
    <location>
        <begin position="7"/>
        <end position="281"/>
    </location>
</feature>
<comment type="caution">
    <text evidence="4">The sequence shown here is derived from an EMBL/GenBank/DDBJ whole genome shotgun (WGS) entry which is preliminary data.</text>
</comment>
<comment type="similarity">
    <text evidence="1 2">Belongs to the dTDP-4-dehydrorhamnose reductase family.</text>
</comment>
<protein>
    <recommendedName>
        <fullName evidence="2">dTDP-4-dehydrorhamnose reductase</fullName>
        <ecNumber evidence="2">1.1.1.133</ecNumber>
    </recommendedName>
</protein>
<comment type="function">
    <text evidence="2">Catalyzes the reduction of dTDP-6-deoxy-L-lyxo-4-hexulose to yield dTDP-L-rhamnose.</text>
</comment>
<reference evidence="5" key="1">
    <citation type="journal article" date="2019" name="Int. J. Syst. Evol. Microbiol.">
        <title>The Global Catalogue of Microorganisms (GCM) 10K type strain sequencing project: providing services to taxonomists for standard genome sequencing and annotation.</title>
        <authorList>
            <consortium name="The Broad Institute Genomics Platform"/>
            <consortium name="The Broad Institute Genome Sequencing Center for Infectious Disease"/>
            <person name="Wu L."/>
            <person name="Ma J."/>
        </authorList>
    </citation>
    <scope>NUCLEOTIDE SEQUENCE [LARGE SCALE GENOMIC DNA]</scope>
    <source>
        <strain evidence="5">JCM 18956</strain>
    </source>
</reference>
<evidence type="ECO:0000256" key="2">
    <source>
        <dbReference type="RuleBase" id="RU364082"/>
    </source>
</evidence>
<dbReference type="Gene3D" id="3.40.50.720">
    <property type="entry name" value="NAD(P)-binding Rossmann-like Domain"/>
    <property type="match status" value="1"/>
</dbReference>
<evidence type="ECO:0000259" key="3">
    <source>
        <dbReference type="Pfam" id="PF04321"/>
    </source>
</evidence>
<name>A0ABP8WEA3_9MICO</name>
<gene>
    <name evidence="4" type="primary">rfbD</name>
    <name evidence="4" type="ORF">GCM10025780_37130</name>
</gene>
<keyword evidence="2" id="KW-0521">NADP</keyword>
<dbReference type="Gene3D" id="3.90.25.10">
    <property type="entry name" value="UDP-galactose 4-epimerase, domain 1"/>
    <property type="match status" value="1"/>
</dbReference>
<dbReference type="RefSeq" id="WP_345377438.1">
    <property type="nucleotide sequence ID" value="NZ_BAABLM010000012.1"/>
</dbReference>
<dbReference type="NCBIfam" id="TIGR01214">
    <property type="entry name" value="rmlD"/>
    <property type="match status" value="1"/>
</dbReference>
<accession>A0ABP8WEA3</accession>
<dbReference type="CDD" id="cd05254">
    <property type="entry name" value="dTDP_HR_like_SDR_e"/>
    <property type="match status" value="1"/>
</dbReference>